<evidence type="ECO:0000313" key="2">
    <source>
        <dbReference type="Proteomes" id="UP001234202"/>
    </source>
</evidence>
<name>A0ACC2XRM0_9TREE</name>
<reference evidence="1" key="1">
    <citation type="submission" date="2023-04" db="EMBL/GenBank/DDBJ databases">
        <title>Draft Genome sequencing of Naganishia species isolated from polar environments using Oxford Nanopore Technology.</title>
        <authorList>
            <person name="Leo P."/>
            <person name="Venkateswaran K."/>
        </authorList>
    </citation>
    <scope>NUCLEOTIDE SEQUENCE</scope>
    <source>
        <strain evidence="1">DBVPG 5303</strain>
    </source>
</reference>
<organism evidence="1 2">
    <name type="scientific">Naganishia onofrii</name>
    <dbReference type="NCBI Taxonomy" id="1851511"/>
    <lineage>
        <taxon>Eukaryota</taxon>
        <taxon>Fungi</taxon>
        <taxon>Dikarya</taxon>
        <taxon>Basidiomycota</taxon>
        <taxon>Agaricomycotina</taxon>
        <taxon>Tremellomycetes</taxon>
        <taxon>Filobasidiales</taxon>
        <taxon>Filobasidiaceae</taxon>
        <taxon>Naganishia</taxon>
    </lineage>
</organism>
<sequence length="258" mass="28591">MNDIDPDTHSTREEQDSMLAFCGMCRLTLILEWISQLGLGLSIVRLTLAALQDTPKADKGQALQLAFEACVPVVEFLEMITDVDAGMFWIPYAPYHVINCASLILRVMILAKRQESPLRISCGNLLARMISTLTAAHHGYSWDVASLALDRIAIIIASVETELPEVSPLRSTFSQHIHQSAPMSARRTQAKAENPPEHTHATESSLPGQATPNDQIPILSDSLWWMHNDITNFPENFDWTLDGFAQFAAHDAAAPNLF</sequence>
<gene>
    <name evidence="1" type="ORF">QFC24_002023</name>
</gene>
<protein>
    <submittedName>
        <fullName evidence="1">Uncharacterized protein</fullName>
    </submittedName>
</protein>
<dbReference type="Proteomes" id="UP001234202">
    <property type="component" value="Unassembled WGS sequence"/>
</dbReference>
<evidence type="ECO:0000313" key="1">
    <source>
        <dbReference type="EMBL" id="KAJ9126291.1"/>
    </source>
</evidence>
<comment type="caution">
    <text evidence="1">The sequence shown here is derived from an EMBL/GenBank/DDBJ whole genome shotgun (WGS) entry which is preliminary data.</text>
</comment>
<proteinExistence type="predicted"/>
<keyword evidence="2" id="KW-1185">Reference proteome</keyword>
<dbReference type="EMBL" id="JASBWV010000005">
    <property type="protein sequence ID" value="KAJ9126291.1"/>
    <property type="molecule type" value="Genomic_DNA"/>
</dbReference>
<accession>A0ACC2XRM0</accession>